<protein>
    <submittedName>
        <fullName evidence="14">Histidine kinase</fullName>
    </submittedName>
</protein>
<keyword evidence="6" id="KW-0547">Nucleotide-binding</keyword>
<evidence type="ECO:0000256" key="3">
    <source>
        <dbReference type="ARBA" id="ARBA00022553"/>
    </source>
</evidence>
<keyword evidence="9 12" id="KW-1133">Transmembrane helix</keyword>
<reference evidence="14" key="1">
    <citation type="submission" date="2016-08" db="EMBL/GenBank/DDBJ databases">
        <title>Complete Genome Seqeunce of Paenibacillus sp. nov. IHBB 9852 from high altitute lake of Indian trans-Himalayas.</title>
        <authorList>
            <person name="Kiran S."/>
            <person name="Swarnkar M.K."/>
            <person name="Rana A."/>
            <person name="Tewari R."/>
            <person name="Gulati A."/>
        </authorList>
    </citation>
    <scope>NUCLEOTIDE SEQUENCE [LARGE SCALE GENOMIC DNA]</scope>
    <source>
        <strain evidence="14">IHBB 9852</strain>
    </source>
</reference>
<dbReference type="Gene3D" id="1.10.8.500">
    <property type="entry name" value="HAMP domain in histidine kinase"/>
    <property type="match status" value="1"/>
</dbReference>
<dbReference type="GO" id="GO:0005886">
    <property type="term" value="C:plasma membrane"/>
    <property type="evidence" value="ECO:0007669"/>
    <property type="project" value="UniProtKB-SubCell"/>
</dbReference>
<dbReference type="RefSeq" id="WP_099477654.1">
    <property type="nucleotide sequence ID" value="NZ_CP016809.1"/>
</dbReference>
<dbReference type="SUPFAM" id="SSF158472">
    <property type="entry name" value="HAMP domain-like"/>
    <property type="match status" value="1"/>
</dbReference>
<evidence type="ECO:0000256" key="4">
    <source>
        <dbReference type="ARBA" id="ARBA00022679"/>
    </source>
</evidence>
<gene>
    <name evidence="14" type="ORF">BBD41_11275</name>
</gene>
<evidence type="ECO:0000313" key="14">
    <source>
        <dbReference type="EMBL" id="ANY73125.1"/>
    </source>
</evidence>
<dbReference type="AlphaFoldDB" id="A0A1B2DZI1"/>
<evidence type="ECO:0000256" key="12">
    <source>
        <dbReference type="SAM" id="Phobius"/>
    </source>
</evidence>
<evidence type="ECO:0000256" key="11">
    <source>
        <dbReference type="ARBA" id="ARBA00023136"/>
    </source>
</evidence>
<dbReference type="Pfam" id="PF06580">
    <property type="entry name" value="His_kinase"/>
    <property type="match status" value="1"/>
</dbReference>
<dbReference type="Gene3D" id="3.30.565.10">
    <property type="entry name" value="Histidine kinase-like ATPase, C-terminal domain"/>
    <property type="match status" value="1"/>
</dbReference>
<feature type="domain" description="HAMP" evidence="13">
    <location>
        <begin position="316"/>
        <end position="368"/>
    </location>
</feature>
<evidence type="ECO:0000256" key="9">
    <source>
        <dbReference type="ARBA" id="ARBA00022989"/>
    </source>
</evidence>
<dbReference type="KEGG" id="pib:BBD41_11275"/>
<evidence type="ECO:0000256" key="5">
    <source>
        <dbReference type="ARBA" id="ARBA00022692"/>
    </source>
</evidence>
<dbReference type="CDD" id="cd06225">
    <property type="entry name" value="HAMP"/>
    <property type="match status" value="1"/>
</dbReference>
<evidence type="ECO:0000256" key="1">
    <source>
        <dbReference type="ARBA" id="ARBA00004651"/>
    </source>
</evidence>
<dbReference type="Gene3D" id="3.30.450.20">
    <property type="entry name" value="PAS domain"/>
    <property type="match status" value="1"/>
</dbReference>
<keyword evidence="5 12" id="KW-0812">Transmembrane</keyword>
<keyword evidence="8" id="KW-0067">ATP-binding</keyword>
<dbReference type="InterPro" id="IPR050640">
    <property type="entry name" value="Bact_2-comp_sensor_kinase"/>
</dbReference>
<keyword evidence="7 14" id="KW-0418">Kinase</keyword>
<keyword evidence="10" id="KW-0902">Two-component regulatory system</keyword>
<dbReference type="PROSITE" id="PS50885">
    <property type="entry name" value="HAMP"/>
    <property type="match status" value="1"/>
</dbReference>
<dbReference type="GO" id="GO:0005524">
    <property type="term" value="F:ATP binding"/>
    <property type="evidence" value="ECO:0007669"/>
    <property type="project" value="UniProtKB-KW"/>
</dbReference>
<keyword evidence="2" id="KW-1003">Cell membrane</keyword>
<dbReference type="SMART" id="SM00304">
    <property type="entry name" value="HAMP"/>
    <property type="match status" value="1"/>
</dbReference>
<comment type="subcellular location">
    <subcellularLocation>
        <location evidence="1">Cell membrane</location>
        <topology evidence="1">Multi-pass membrane protein</topology>
    </subcellularLocation>
</comment>
<evidence type="ECO:0000256" key="8">
    <source>
        <dbReference type="ARBA" id="ARBA00022840"/>
    </source>
</evidence>
<proteinExistence type="predicted"/>
<keyword evidence="11 12" id="KW-0472">Membrane</keyword>
<dbReference type="GO" id="GO:0000155">
    <property type="term" value="F:phosphorelay sensor kinase activity"/>
    <property type="evidence" value="ECO:0007669"/>
    <property type="project" value="InterPro"/>
</dbReference>
<dbReference type="PANTHER" id="PTHR34220:SF11">
    <property type="entry name" value="SENSOR PROTEIN KINASE HPTS"/>
    <property type="match status" value="1"/>
</dbReference>
<sequence length="593" mass="68084">MKFRSIQTRLIQFMLAVTTIPLLLSLIITFSHTRESVKEQTVNENIRLIYQGTTNLRNYMNSINRASLSVYSDSYFLRNLALDPDNHRVVAELYATLQAIQTGMEDIHQIYLHNYLTGQSTQVSSNLPRREFRKEPYRRIEQFGPGPAAIEPIHEVHNYGFPRRPADITDFKVITFYRSINNIPSSEQYALMAIDVKLDSILAICDQLYAKGEEQLYLIDDRGSIMYSPDSDQIGQPFADQTLLHEIAKEKQGYYDGKEAMVIYEKLDLPYAPWTLVKQIPHKTLYKNSTELTGINATIAIFALLVVIFGTLWISIRITRPIKQLTSYMNQVQTGRLDVDIDVTSPDEIGILSRRFRNMMDTINNLILREYRLELANKTNQLKALQAQIDPHFLYNALQSIGTLALQHKVPRIYSLLSSLANIMRYNMRNSEAKVTLQDEVHHVRLYLELQKQRFRDQLEISWDLEPDSLQAPVPKMILQPIVENYFKHGMNSRETVGRLSISSRITEEHRLVVVIENNGTSIEQDRLAEIRRMLADPSGQEPRSGDTGDISIGLMNVLMRLNLYTDNKAVLTIENAVPHGVIVTLNINAWGE</sequence>
<keyword evidence="3" id="KW-0597">Phosphoprotein</keyword>
<keyword evidence="4" id="KW-0808">Transferase</keyword>
<name>A0A1B2DZI1_9BACL</name>
<dbReference type="SUPFAM" id="SSF55874">
    <property type="entry name" value="ATPase domain of HSP90 chaperone/DNA topoisomerase II/histidine kinase"/>
    <property type="match status" value="1"/>
</dbReference>
<dbReference type="InterPro" id="IPR036890">
    <property type="entry name" value="HATPase_C_sf"/>
</dbReference>
<dbReference type="Pfam" id="PF00672">
    <property type="entry name" value="HAMP"/>
    <property type="match status" value="1"/>
</dbReference>
<dbReference type="PANTHER" id="PTHR34220">
    <property type="entry name" value="SENSOR HISTIDINE KINASE YPDA"/>
    <property type="match status" value="1"/>
</dbReference>
<evidence type="ECO:0000256" key="2">
    <source>
        <dbReference type="ARBA" id="ARBA00022475"/>
    </source>
</evidence>
<evidence type="ECO:0000256" key="6">
    <source>
        <dbReference type="ARBA" id="ARBA00022741"/>
    </source>
</evidence>
<evidence type="ECO:0000256" key="7">
    <source>
        <dbReference type="ARBA" id="ARBA00022777"/>
    </source>
</evidence>
<dbReference type="InterPro" id="IPR010559">
    <property type="entry name" value="Sig_transdc_His_kin_internal"/>
</dbReference>
<evidence type="ECO:0000256" key="10">
    <source>
        <dbReference type="ARBA" id="ARBA00023012"/>
    </source>
</evidence>
<dbReference type="InterPro" id="IPR003660">
    <property type="entry name" value="HAMP_dom"/>
</dbReference>
<accession>A0A1B2DZI1</accession>
<organism evidence="14">
    <name type="scientific">Paenibacillus ihbetae</name>
    <dbReference type="NCBI Taxonomy" id="1870820"/>
    <lineage>
        <taxon>Bacteria</taxon>
        <taxon>Bacillati</taxon>
        <taxon>Bacillota</taxon>
        <taxon>Bacilli</taxon>
        <taxon>Bacillales</taxon>
        <taxon>Paenibacillaceae</taxon>
        <taxon>Paenibacillus</taxon>
    </lineage>
</organism>
<dbReference type="EMBL" id="CP016809">
    <property type="protein sequence ID" value="ANY73125.1"/>
    <property type="molecule type" value="Genomic_DNA"/>
</dbReference>
<evidence type="ECO:0000259" key="13">
    <source>
        <dbReference type="PROSITE" id="PS50885"/>
    </source>
</evidence>
<feature type="transmembrane region" description="Helical" evidence="12">
    <location>
        <begin position="295"/>
        <end position="316"/>
    </location>
</feature>